<evidence type="ECO:0000313" key="1">
    <source>
        <dbReference type="EMBL" id="EDX75762.1"/>
    </source>
</evidence>
<proteinExistence type="predicted"/>
<protein>
    <submittedName>
        <fullName evidence="1">Uncharacterized protein</fullName>
    </submittedName>
</protein>
<dbReference type="EMBL" id="DS989848">
    <property type="protein sequence ID" value="EDX75762.1"/>
    <property type="molecule type" value="Genomic_DNA"/>
</dbReference>
<dbReference type="STRING" id="118168.MC7420_6417"/>
<organism evidence="1 2">
    <name type="scientific">Coleofasciculus chthonoplastes PCC 7420</name>
    <dbReference type="NCBI Taxonomy" id="118168"/>
    <lineage>
        <taxon>Bacteria</taxon>
        <taxon>Bacillati</taxon>
        <taxon>Cyanobacteriota</taxon>
        <taxon>Cyanophyceae</taxon>
        <taxon>Coleofasciculales</taxon>
        <taxon>Coleofasciculaceae</taxon>
        <taxon>Coleofasciculus</taxon>
    </lineage>
</organism>
<gene>
    <name evidence="1" type="ORF">MC7420_6417</name>
</gene>
<reference evidence="1 2" key="1">
    <citation type="submission" date="2008-07" db="EMBL/GenBank/DDBJ databases">
        <authorList>
            <person name="Tandeau de Marsac N."/>
            <person name="Ferriera S."/>
            <person name="Johnson J."/>
            <person name="Kravitz S."/>
            <person name="Beeson K."/>
            <person name="Sutton G."/>
            <person name="Rogers Y.-H."/>
            <person name="Friedman R."/>
            <person name="Frazier M."/>
            <person name="Venter J.C."/>
        </authorList>
    </citation>
    <scope>NUCLEOTIDE SEQUENCE [LARGE SCALE GENOMIC DNA]</scope>
    <source>
        <strain evidence="1 2">PCC 7420</strain>
    </source>
</reference>
<dbReference type="HOGENOM" id="CLU_2715415_0_0_3"/>
<name>B4VQG5_9CYAN</name>
<evidence type="ECO:0000313" key="2">
    <source>
        <dbReference type="Proteomes" id="UP000003835"/>
    </source>
</evidence>
<dbReference type="AlphaFoldDB" id="B4VQG5"/>
<dbReference type="Proteomes" id="UP000003835">
    <property type="component" value="Unassembled WGS sequence"/>
</dbReference>
<keyword evidence="2" id="KW-1185">Reference proteome</keyword>
<sequence>MSFLADQTALALHPTAGISIHPALSKRVGMASSSNQSVLEVNSMIATDGESGVDFDQPLLWTFYVKPSSSLE</sequence>
<accession>B4VQG5</accession>